<reference evidence="1" key="1">
    <citation type="submission" date="2009-10" db="EMBL/GenBank/DDBJ databases">
        <title>Diversity of trophic interactions inside an arsenic-rich microbial ecosystem.</title>
        <authorList>
            <person name="Bertin P.N."/>
            <person name="Heinrich-Salmeron A."/>
            <person name="Pelletier E."/>
            <person name="Goulhen-Chollet F."/>
            <person name="Arsene-Ploetze F."/>
            <person name="Gallien S."/>
            <person name="Calteau A."/>
            <person name="Vallenet D."/>
            <person name="Casiot C."/>
            <person name="Chane-Woon-Ming B."/>
            <person name="Giloteaux L."/>
            <person name="Barakat M."/>
            <person name="Bonnefoy V."/>
            <person name="Bruneel O."/>
            <person name="Chandler M."/>
            <person name="Cleiss J."/>
            <person name="Duran R."/>
            <person name="Elbaz-Poulichet F."/>
            <person name="Fonknechten N."/>
            <person name="Lauga B."/>
            <person name="Mornico D."/>
            <person name="Ortet P."/>
            <person name="Schaeffer C."/>
            <person name="Siguier P."/>
            <person name="Alexander Thil Smith A."/>
            <person name="Van Dorsselaer A."/>
            <person name="Weissenbach J."/>
            <person name="Medigue C."/>
            <person name="Le Paslier D."/>
        </authorList>
    </citation>
    <scope>NUCLEOTIDE SEQUENCE</scope>
</reference>
<protein>
    <submittedName>
        <fullName evidence="1">Uncharacterized protein</fullName>
    </submittedName>
</protein>
<name>E6QPB2_9ZZZZ</name>
<sequence>MIFSAPFYSLHLFLAHFRAYSLAFG</sequence>
<gene>
    <name evidence="1" type="ORF">CARN6_2632</name>
</gene>
<organism evidence="1">
    <name type="scientific">mine drainage metagenome</name>
    <dbReference type="NCBI Taxonomy" id="410659"/>
    <lineage>
        <taxon>unclassified sequences</taxon>
        <taxon>metagenomes</taxon>
        <taxon>ecological metagenomes</taxon>
    </lineage>
</organism>
<proteinExistence type="predicted"/>
<accession>E6QPB2</accession>
<dbReference type="EMBL" id="CABQ01000315">
    <property type="protein sequence ID" value="CBI09083.1"/>
    <property type="molecule type" value="Genomic_DNA"/>
</dbReference>
<evidence type="ECO:0000313" key="1">
    <source>
        <dbReference type="EMBL" id="CBI09083.1"/>
    </source>
</evidence>
<comment type="caution">
    <text evidence="1">The sequence shown here is derived from an EMBL/GenBank/DDBJ whole genome shotgun (WGS) entry which is preliminary data.</text>
</comment>
<dbReference type="AlphaFoldDB" id="E6QPB2"/>